<sequence length="400" mass="44749">MKRHRPLSSPSPPSLTTMNPTHHHPKPTTITSYYPSKKPTKNPTKSDPSLPPNNWLPLNLTNQDLSLHLTFPTGQTFRWKQTTPFQYTGLIGPHLISLHQHHSNQTLSYCFHNTPKCDQDSARSKLFEFLNMGICLNDLWDEFKASDPRFAELAGCLSGARVLRQDPVECLIQFICSSNNNIKRITQMVDYLSCLGEYVGEVEGVGFYEFPSLDRLAMVSEEELRNAGFGYRAKYIKGSVEVLQSKPGGGAEWLTSLRKGDLESAIEALTSLPGVGPKVAACIALFSLDQHHAVPVDTHVWKIATRYLVPELAGKRLTPKLCSQVADAFVQKYGKYAGWAQTLLFIAELPSQKALLQSLTNETAKPQKISDVDLLPFIFPGRLNDVELHDYAMSADDRMY</sequence>
<dbReference type="Proteomes" id="UP001206925">
    <property type="component" value="Unassembled WGS sequence"/>
</dbReference>
<dbReference type="Pfam" id="PF07934">
    <property type="entry name" value="OGG_N"/>
    <property type="match status" value="1"/>
</dbReference>
<comment type="caution">
    <text evidence="14">The sequence shown here is derived from an EMBL/GenBank/DDBJ whole genome shotgun (WGS) entry which is preliminary data.</text>
</comment>
<keyword evidence="9" id="KW-0511">Multifunctional enzyme</keyword>
<evidence type="ECO:0000256" key="3">
    <source>
        <dbReference type="ARBA" id="ARBA00012720"/>
    </source>
</evidence>
<evidence type="ECO:0000313" key="14">
    <source>
        <dbReference type="EMBL" id="KAI7756931.1"/>
    </source>
</evidence>
<evidence type="ECO:0000256" key="1">
    <source>
        <dbReference type="ARBA" id="ARBA00004123"/>
    </source>
</evidence>
<feature type="compositionally biased region" description="Low complexity" evidence="12">
    <location>
        <begin position="27"/>
        <end position="55"/>
    </location>
</feature>
<keyword evidence="4" id="KW-0227">DNA damage</keyword>
<keyword evidence="8" id="KW-0539">Nucleus</keyword>
<evidence type="ECO:0000256" key="6">
    <source>
        <dbReference type="ARBA" id="ARBA00023204"/>
    </source>
</evidence>
<keyword evidence="7" id="KW-0456">Lyase</keyword>
<dbReference type="GO" id="GO:0006289">
    <property type="term" value="P:nucleotide-excision repair"/>
    <property type="evidence" value="ECO:0007669"/>
    <property type="project" value="InterPro"/>
</dbReference>
<organism evidence="14 15">
    <name type="scientific">Ambrosia artemisiifolia</name>
    <name type="common">Common ragweed</name>
    <dbReference type="NCBI Taxonomy" id="4212"/>
    <lineage>
        <taxon>Eukaryota</taxon>
        <taxon>Viridiplantae</taxon>
        <taxon>Streptophyta</taxon>
        <taxon>Embryophyta</taxon>
        <taxon>Tracheophyta</taxon>
        <taxon>Spermatophyta</taxon>
        <taxon>Magnoliopsida</taxon>
        <taxon>eudicotyledons</taxon>
        <taxon>Gunneridae</taxon>
        <taxon>Pentapetalae</taxon>
        <taxon>asterids</taxon>
        <taxon>campanulids</taxon>
        <taxon>Asterales</taxon>
        <taxon>Asteraceae</taxon>
        <taxon>Asteroideae</taxon>
        <taxon>Heliantheae alliance</taxon>
        <taxon>Heliantheae</taxon>
        <taxon>Ambrosia</taxon>
    </lineage>
</organism>
<comment type="similarity">
    <text evidence="2">Belongs to the type-1 OGG1 family.</text>
</comment>
<keyword evidence="15" id="KW-1185">Reference proteome</keyword>
<dbReference type="GO" id="GO:0034039">
    <property type="term" value="F:8-oxo-7,8-dihydroguanine DNA N-glycosylase activity"/>
    <property type="evidence" value="ECO:0007669"/>
    <property type="project" value="TreeGrafter"/>
</dbReference>
<dbReference type="PANTHER" id="PTHR10242">
    <property type="entry name" value="8-OXOGUANINE DNA GLYCOSYLASE"/>
    <property type="match status" value="1"/>
</dbReference>
<accession>A0AAD5D9H4</accession>
<dbReference type="FunFam" id="1.10.1670.10:FF:000005">
    <property type="entry name" value="N-glycosylase/DNA lyase OGG1"/>
    <property type="match status" value="1"/>
</dbReference>
<dbReference type="GO" id="GO:0006285">
    <property type="term" value="P:base-excision repair, AP site formation"/>
    <property type="evidence" value="ECO:0007669"/>
    <property type="project" value="TreeGrafter"/>
</dbReference>
<evidence type="ECO:0000256" key="8">
    <source>
        <dbReference type="ARBA" id="ARBA00023242"/>
    </source>
</evidence>
<comment type="subcellular location">
    <subcellularLocation>
        <location evidence="1">Nucleus</location>
    </subcellularLocation>
</comment>
<comment type="catalytic activity">
    <reaction evidence="11">
        <text>2'-deoxyribonucleotide-(2'-deoxyribose 5'-phosphate)-2'-deoxyribonucleotide-DNA = a 3'-end 2'-deoxyribonucleotide-(2,3-dehydro-2,3-deoxyribose 5'-phosphate)-DNA + a 5'-end 5'-phospho-2'-deoxyribonucleoside-DNA + H(+)</text>
        <dbReference type="Rhea" id="RHEA:66592"/>
        <dbReference type="Rhea" id="RHEA-COMP:13180"/>
        <dbReference type="Rhea" id="RHEA-COMP:16897"/>
        <dbReference type="Rhea" id="RHEA-COMP:17067"/>
        <dbReference type="ChEBI" id="CHEBI:15378"/>
        <dbReference type="ChEBI" id="CHEBI:136412"/>
        <dbReference type="ChEBI" id="CHEBI:157695"/>
        <dbReference type="ChEBI" id="CHEBI:167181"/>
        <dbReference type="EC" id="4.2.99.18"/>
    </reaction>
</comment>
<dbReference type="SUPFAM" id="SSF55945">
    <property type="entry name" value="TATA-box binding protein-like"/>
    <property type="match status" value="1"/>
</dbReference>
<keyword evidence="6" id="KW-0234">DNA repair</keyword>
<dbReference type="InterPro" id="IPR012904">
    <property type="entry name" value="OGG_N"/>
</dbReference>
<evidence type="ECO:0000256" key="7">
    <source>
        <dbReference type="ARBA" id="ARBA00023239"/>
    </source>
</evidence>
<dbReference type="GO" id="GO:0140078">
    <property type="term" value="F:class I DNA-(apurinic or apyrimidinic site) endonuclease activity"/>
    <property type="evidence" value="ECO:0007669"/>
    <property type="project" value="UniProtKB-EC"/>
</dbReference>
<dbReference type="InterPro" id="IPR011257">
    <property type="entry name" value="DNA_glycosylase"/>
</dbReference>
<evidence type="ECO:0000313" key="15">
    <source>
        <dbReference type="Proteomes" id="UP001206925"/>
    </source>
</evidence>
<evidence type="ECO:0000256" key="9">
    <source>
        <dbReference type="ARBA" id="ARBA00023268"/>
    </source>
</evidence>
<dbReference type="InterPro" id="IPR003265">
    <property type="entry name" value="HhH-GPD_domain"/>
</dbReference>
<dbReference type="InterPro" id="IPR023170">
    <property type="entry name" value="HhH_base_excis_C"/>
</dbReference>
<feature type="domain" description="HhH-GPD" evidence="13">
    <location>
        <begin position="176"/>
        <end position="349"/>
    </location>
</feature>
<name>A0AAD5D9H4_AMBAR</name>
<protein>
    <recommendedName>
        <fullName evidence="3">DNA-(apurinic or apyrimidinic site) lyase</fullName>
        <ecNumber evidence="3">4.2.99.18</ecNumber>
    </recommendedName>
</protein>
<reference evidence="14" key="1">
    <citation type="submission" date="2022-06" db="EMBL/GenBank/DDBJ databases">
        <title>Uncovering the hologenomic basis of an extraordinary plant invasion.</title>
        <authorList>
            <person name="Bieker V.C."/>
            <person name="Martin M.D."/>
            <person name="Gilbert T."/>
            <person name="Hodgins K."/>
            <person name="Battlay P."/>
            <person name="Petersen B."/>
            <person name="Wilson J."/>
        </authorList>
    </citation>
    <scope>NUCLEOTIDE SEQUENCE</scope>
    <source>
        <strain evidence="14">AA19_3_7</strain>
        <tissue evidence="14">Leaf</tissue>
    </source>
</reference>
<keyword evidence="5" id="KW-0378">Hydrolase</keyword>
<evidence type="ECO:0000259" key="13">
    <source>
        <dbReference type="SMART" id="SM00478"/>
    </source>
</evidence>
<gene>
    <name evidence="14" type="ORF">M8C21_014382</name>
</gene>
<dbReference type="SUPFAM" id="SSF48150">
    <property type="entry name" value="DNA-glycosylase"/>
    <property type="match status" value="1"/>
</dbReference>
<proteinExistence type="inferred from homology"/>
<feature type="region of interest" description="Disordered" evidence="12">
    <location>
        <begin position="1"/>
        <end position="55"/>
    </location>
</feature>
<dbReference type="EMBL" id="JAMZMK010000216">
    <property type="protein sequence ID" value="KAI7756931.1"/>
    <property type="molecule type" value="Genomic_DNA"/>
</dbReference>
<evidence type="ECO:0000256" key="4">
    <source>
        <dbReference type="ARBA" id="ARBA00022763"/>
    </source>
</evidence>
<dbReference type="PANTHER" id="PTHR10242:SF2">
    <property type="entry name" value="N-GLYCOSYLASE_DNA LYASE"/>
    <property type="match status" value="1"/>
</dbReference>
<evidence type="ECO:0000256" key="2">
    <source>
        <dbReference type="ARBA" id="ARBA00010679"/>
    </source>
</evidence>
<dbReference type="Gene3D" id="1.10.1670.10">
    <property type="entry name" value="Helix-hairpin-Helix base-excision DNA repair enzymes (C-terminal)"/>
    <property type="match status" value="1"/>
</dbReference>
<dbReference type="FunFam" id="1.10.340.30:FF:000012">
    <property type="entry name" value="N-glycosylase/DNA lyase"/>
    <property type="match status" value="1"/>
</dbReference>
<dbReference type="SMART" id="SM00478">
    <property type="entry name" value="ENDO3c"/>
    <property type="match status" value="1"/>
</dbReference>
<dbReference type="EC" id="4.2.99.18" evidence="3"/>
<dbReference type="GO" id="GO:0003684">
    <property type="term" value="F:damaged DNA binding"/>
    <property type="evidence" value="ECO:0007669"/>
    <property type="project" value="InterPro"/>
</dbReference>
<dbReference type="Gene3D" id="3.30.310.40">
    <property type="match status" value="1"/>
</dbReference>
<keyword evidence="10" id="KW-0326">Glycosidase</keyword>
<dbReference type="InterPro" id="IPR052054">
    <property type="entry name" value="Oxidative_DNA_repair_enzyme"/>
</dbReference>
<evidence type="ECO:0000256" key="11">
    <source>
        <dbReference type="ARBA" id="ARBA00044632"/>
    </source>
</evidence>
<dbReference type="GO" id="GO:0005634">
    <property type="term" value="C:nucleus"/>
    <property type="evidence" value="ECO:0007669"/>
    <property type="project" value="UniProtKB-SubCell"/>
</dbReference>
<dbReference type="AlphaFoldDB" id="A0AAD5D9H4"/>
<evidence type="ECO:0000256" key="5">
    <source>
        <dbReference type="ARBA" id="ARBA00022801"/>
    </source>
</evidence>
<evidence type="ECO:0000256" key="12">
    <source>
        <dbReference type="SAM" id="MobiDB-lite"/>
    </source>
</evidence>
<dbReference type="CDD" id="cd00056">
    <property type="entry name" value="ENDO3c"/>
    <property type="match status" value="1"/>
</dbReference>
<dbReference type="Gene3D" id="1.10.340.30">
    <property type="entry name" value="Hypothetical protein, domain 2"/>
    <property type="match status" value="1"/>
</dbReference>
<dbReference type="Pfam" id="PF00730">
    <property type="entry name" value="HhH-GPD"/>
    <property type="match status" value="1"/>
</dbReference>
<evidence type="ECO:0000256" key="10">
    <source>
        <dbReference type="ARBA" id="ARBA00023295"/>
    </source>
</evidence>